<dbReference type="SUPFAM" id="SSF46689">
    <property type="entry name" value="Homeodomain-like"/>
    <property type="match status" value="1"/>
</dbReference>
<name>A0A0N7H390_PSEFL</name>
<dbReference type="RefSeq" id="WP_060742959.1">
    <property type="nucleotide sequence ID" value="NZ_CP012831.1"/>
</dbReference>
<reference evidence="6 7" key="2">
    <citation type="journal article" date="2018" name="Nature">
        <title>Mutant phenotypes for thousands of bacterial genes of unknown function.</title>
        <authorList>
            <person name="Price M.N."/>
            <person name="Wetmore K.M."/>
            <person name="Waters R.J."/>
            <person name="Callaghan M."/>
            <person name="Ray J."/>
            <person name="Liu H."/>
            <person name="Kuehl J.V."/>
            <person name="Melnyk R.A."/>
            <person name="Lamson J.S."/>
            <person name="Suh Y."/>
            <person name="Carlson H.K."/>
            <person name="Esquivel Z."/>
            <person name="Sadeeshkumar H."/>
            <person name="Chakraborty R."/>
            <person name="Zane G.M."/>
            <person name="Rubin B.E."/>
            <person name="Wall J.D."/>
            <person name="Visel A."/>
            <person name="Bristow J."/>
            <person name="Blow M.J."/>
            <person name="Arkin A.P."/>
            <person name="Deutschbauer A.M."/>
        </authorList>
    </citation>
    <scope>NUCLEOTIDE SEQUENCE [LARGE SCALE GENOMIC DNA]</scope>
    <source>
        <strain evidence="6 7">FW300-N2C3</strain>
    </source>
</reference>
<dbReference type="PANTHER" id="PTHR30055">
    <property type="entry name" value="HTH-TYPE TRANSCRIPTIONAL REGULATOR RUTR"/>
    <property type="match status" value="1"/>
</dbReference>
<dbReference type="InterPro" id="IPR009057">
    <property type="entry name" value="Homeodomain-like_sf"/>
</dbReference>
<dbReference type="PRINTS" id="PR00455">
    <property type="entry name" value="HTHTETR"/>
</dbReference>
<dbReference type="InterPro" id="IPR023772">
    <property type="entry name" value="DNA-bd_HTH_TetR-type_CS"/>
</dbReference>
<evidence type="ECO:0000256" key="4">
    <source>
        <dbReference type="PROSITE-ProRule" id="PRU00335"/>
    </source>
</evidence>
<accession>A0A0N7H390</accession>
<dbReference type="PROSITE" id="PS01081">
    <property type="entry name" value="HTH_TETR_1"/>
    <property type="match status" value="1"/>
</dbReference>
<dbReference type="InterPro" id="IPR050109">
    <property type="entry name" value="HTH-type_TetR-like_transc_reg"/>
</dbReference>
<evidence type="ECO:0000256" key="2">
    <source>
        <dbReference type="ARBA" id="ARBA00023125"/>
    </source>
</evidence>
<evidence type="ECO:0000313" key="6">
    <source>
        <dbReference type="EMBL" id="ALI10876.1"/>
    </source>
</evidence>
<dbReference type="OrthoDB" id="7028830at2"/>
<proteinExistence type="predicted"/>
<dbReference type="EMBL" id="CP012831">
    <property type="protein sequence ID" value="ALI10876.1"/>
    <property type="molecule type" value="Genomic_DNA"/>
</dbReference>
<gene>
    <name evidence="6" type="ORF">AO356_30000</name>
</gene>
<dbReference type="Proteomes" id="UP000059425">
    <property type="component" value="Chromosome"/>
</dbReference>
<feature type="DNA-binding region" description="H-T-H motif" evidence="4">
    <location>
        <begin position="30"/>
        <end position="49"/>
    </location>
</feature>
<dbReference type="GO" id="GO:0000976">
    <property type="term" value="F:transcription cis-regulatory region binding"/>
    <property type="evidence" value="ECO:0007669"/>
    <property type="project" value="TreeGrafter"/>
</dbReference>
<dbReference type="PROSITE" id="PS50977">
    <property type="entry name" value="HTH_TETR_2"/>
    <property type="match status" value="1"/>
</dbReference>
<protein>
    <recommendedName>
        <fullName evidence="5">HTH tetR-type domain-containing protein</fullName>
    </recommendedName>
</protein>
<evidence type="ECO:0000313" key="7">
    <source>
        <dbReference type="Proteomes" id="UP000059425"/>
    </source>
</evidence>
<dbReference type="InterPro" id="IPR001647">
    <property type="entry name" value="HTH_TetR"/>
</dbReference>
<dbReference type="Pfam" id="PF00440">
    <property type="entry name" value="TetR_N"/>
    <property type="match status" value="1"/>
</dbReference>
<dbReference type="Gene3D" id="1.10.357.10">
    <property type="entry name" value="Tetracycline Repressor, domain 2"/>
    <property type="match status" value="1"/>
</dbReference>
<keyword evidence="3" id="KW-0804">Transcription</keyword>
<feature type="domain" description="HTH tetR-type" evidence="5">
    <location>
        <begin position="7"/>
        <end position="67"/>
    </location>
</feature>
<dbReference type="AlphaFoldDB" id="A0A0N7H390"/>
<dbReference type="GO" id="GO:0003700">
    <property type="term" value="F:DNA-binding transcription factor activity"/>
    <property type="evidence" value="ECO:0007669"/>
    <property type="project" value="TreeGrafter"/>
</dbReference>
<keyword evidence="2 4" id="KW-0238">DNA-binding</keyword>
<reference evidence="7" key="1">
    <citation type="submission" date="2015-09" db="EMBL/GenBank/DDBJ databases">
        <title>Whole genome sequence of Pseudomonas fluorescens FW300-N2C3.</title>
        <authorList>
            <person name="Ray J."/>
            <person name="Melnyk R."/>
            <person name="Deutschbauer A."/>
        </authorList>
    </citation>
    <scope>NUCLEOTIDE SEQUENCE [LARGE SCALE GENOMIC DNA]</scope>
    <source>
        <strain evidence="7">FW300-N2C3</strain>
    </source>
</reference>
<evidence type="ECO:0000256" key="1">
    <source>
        <dbReference type="ARBA" id="ARBA00023015"/>
    </source>
</evidence>
<evidence type="ECO:0000256" key="3">
    <source>
        <dbReference type="ARBA" id="ARBA00023163"/>
    </source>
</evidence>
<sequence>MSTTETCGGYDTIRERALELFVSKGFGQVSMRELARHVGIAPGSLYNHFPSKQALLFDLIEEFYEELHLLVQQPVRQRTAGPRPLSNLIAAHLRLHRERPLHFRLALQGFAYLDTAQKQHIILKRGRYEHAFLRAVFSDTFSAHETVTAAGPIITRLLNCLPDWLEERSLTDEAYTHLVERLIRGAVQECSAP</sequence>
<dbReference type="PANTHER" id="PTHR30055:SF234">
    <property type="entry name" value="HTH-TYPE TRANSCRIPTIONAL REGULATOR BETI"/>
    <property type="match status" value="1"/>
</dbReference>
<organism evidence="6 7">
    <name type="scientific">Pseudomonas fluorescens</name>
    <dbReference type="NCBI Taxonomy" id="294"/>
    <lineage>
        <taxon>Bacteria</taxon>
        <taxon>Pseudomonadati</taxon>
        <taxon>Pseudomonadota</taxon>
        <taxon>Gammaproteobacteria</taxon>
        <taxon>Pseudomonadales</taxon>
        <taxon>Pseudomonadaceae</taxon>
        <taxon>Pseudomonas</taxon>
    </lineage>
</organism>
<keyword evidence="1" id="KW-0805">Transcription regulation</keyword>
<evidence type="ECO:0000259" key="5">
    <source>
        <dbReference type="PROSITE" id="PS50977"/>
    </source>
</evidence>